<feature type="transmembrane region" description="Helical" evidence="10">
    <location>
        <begin position="994"/>
        <end position="1012"/>
    </location>
</feature>
<feature type="disulfide bond" evidence="8">
    <location>
        <begin position="285"/>
        <end position="303"/>
    </location>
</feature>
<feature type="disulfide bond" evidence="7">
    <location>
        <begin position="631"/>
        <end position="640"/>
    </location>
</feature>
<feature type="non-terminal residue" evidence="14">
    <location>
        <position position="1"/>
    </location>
</feature>
<name>A0A815HS84_9BILA</name>
<evidence type="ECO:0000259" key="13">
    <source>
        <dbReference type="PROSITE" id="PS50287"/>
    </source>
</evidence>
<evidence type="ECO:0000313" key="16">
    <source>
        <dbReference type="Proteomes" id="UP000663829"/>
    </source>
</evidence>
<dbReference type="SMART" id="SM00192">
    <property type="entry name" value="LDLa"/>
    <property type="match status" value="4"/>
</dbReference>
<evidence type="ECO:0000256" key="5">
    <source>
        <dbReference type="ARBA" id="ARBA00023136"/>
    </source>
</evidence>
<dbReference type="GO" id="GO:0005886">
    <property type="term" value="C:plasma membrane"/>
    <property type="evidence" value="ECO:0007669"/>
    <property type="project" value="TreeGrafter"/>
</dbReference>
<feature type="transmembrane region" description="Helical" evidence="10">
    <location>
        <begin position="1049"/>
        <end position="1068"/>
    </location>
</feature>
<comment type="subcellular location">
    <subcellularLocation>
        <location evidence="1">Membrane</location>
        <topology evidence="1">Single-pass membrane protein</topology>
    </subcellularLocation>
</comment>
<dbReference type="Gene3D" id="2.10.25.10">
    <property type="entry name" value="Laminin"/>
    <property type="match status" value="1"/>
</dbReference>
<dbReference type="SUPFAM" id="SSF57196">
    <property type="entry name" value="EGF/Laminin"/>
    <property type="match status" value="2"/>
</dbReference>
<dbReference type="AlphaFoldDB" id="A0A815HS84"/>
<dbReference type="PROSITE" id="PS50068">
    <property type="entry name" value="LDLRA_2"/>
    <property type="match status" value="3"/>
</dbReference>
<evidence type="ECO:0000256" key="2">
    <source>
        <dbReference type="ARBA" id="ARBA00022692"/>
    </source>
</evidence>
<feature type="domain" description="SRCR" evidence="13">
    <location>
        <begin position="121"/>
        <end position="243"/>
    </location>
</feature>
<dbReference type="CDD" id="cd00112">
    <property type="entry name" value="LDLa"/>
    <property type="match status" value="3"/>
</dbReference>
<comment type="caution">
    <text evidence="9">Lacks conserved residue(s) required for the propagation of feature annotation.</text>
</comment>
<dbReference type="PRINTS" id="PR00261">
    <property type="entry name" value="LDLRECEPTOR"/>
</dbReference>
<dbReference type="PROSITE" id="PS00022">
    <property type="entry name" value="EGF_1"/>
    <property type="match status" value="3"/>
</dbReference>
<dbReference type="Pfam" id="PF00057">
    <property type="entry name" value="Ldl_recept_a"/>
    <property type="match status" value="2"/>
</dbReference>
<dbReference type="InterPro" id="IPR001190">
    <property type="entry name" value="SRCR"/>
</dbReference>
<dbReference type="SUPFAM" id="SSF57424">
    <property type="entry name" value="LDL receptor-like module"/>
    <property type="match status" value="2"/>
</dbReference>
<dbReference type="SUPFAM" id="SSF81321">
    <property type="entry name" value="Family A G protein-coupled receptor-like"/>
    <property type="match status" value="1"/>
</dbReference>
<keyword evidence="7" id="KW-0245">EGF-like domain</keyword>
<sequence>LASEEFEWYDLIQAIQNIFKACSLPGLTSSYNSSLFKCEDTTNYISKHRLSDRSIDCYNSTDEITAVACSFNLSNRFQCSTIQDCISRKLLMDGTNDCEDRSDERFPASCNSDLVSGCKYFRNTTNQNEGMMFEQICDGIVEYESDGETDEMNCESWPCETKYTICDRTWSCKNGSDELDCEDSLSEKHCRNYQHYCITLDGIKCLNATFAGDNLTDCLGSSDEREFCRKNYSRNTDLRYRCNNSDKCISPLKLCDCKYDCPDEDDEKICTWIDKYKCKQNYFVCKDGSIIPYESRCDNEYDCKKGEDEWLCDLIDQPTLYYSDTKNFVEYPTIQLATRKYIHQGHKKDAISQKGNVNKQITIEYAVQSDNDPVYRLIWYCNRGILVHSANRDFCLCPQMYYGDRCQYQAEYIMISVKVKALLASQQNSIITLIVQLIESKTGVVLAYERIIHYTKSCSSKHLRTLVYPYPRLAITDFYVRIEAFGEDYVKNDGIHYLASWYFEVLFPFLPVNHLSGILNVPEKGVTIESCKKVMCNNGYCVKYINSDREYCRCYNGWQGMLCDVKDKWKCTDDSIHVTRSRSDLSPICVCASGKNGQTCSGTLNCLSGSCKNGATCIQVDLRSVEFICICAEGYYGIDCAAHAPTLHVLFGIPVPSSAIIHFLQFLNREEPYQFIVFKRIPVHQYDLTVRVTVHDEPYLPQIAYLHVFHENILKNHYYLIMLLKEGLANVTTIVKPENRCPHVKEILSSTRASYQYLKRVKYYHLPCLQKQVKCFYDEVSMCLCNEEHFAECFRFNHDLTECSDISYCENGAKCVQEHRLCPNRLLCLCADCYYGGQCQFTTAGFGLSLDTIIGQHIQPTVKIIKQTFVIKLTLGIVTVMFAFGLISNILSIITFCEKKTQELGCGIYLFFSSVVSLLSMIILTIKFWYLLTTQILVNTNRTAVTINCIIWEYLLKCLPTSAEWLTATVAIERAVSVTLGANFNSYKKGSVTLAKYLSISIIFVNMISFVHDPIYRRLIDDPIEERTWCAISYTNRPWLRYYNSAINVFHFIVPFIVNFVSALVIVVKSARSRSVVRTNQNYHDIFKEQLIKYKHLIISPICLIILALPRLIISFLFACMKSTREPSYIYLVGYFTSYLPLAMTLLIFIIPSEMYKKELMSALKQYKMNIQHYLHNGY</sequence>
<feature type="transmembrane region" description="Helical" evidence="10">
    <location>
        <begin position="873"/>
        <end position="896"/>
    </location>
</feature>
<dbReference type="Gene3D" id="1.20.1070.10">
    <property type="entry name" value="Rhodopsin 7-helix transmembrane proteins"/>
    <property type="match status" value="1"/>
</dbReference>
<keyword evidence="5 10" id="KW-0472">Membrane</keyword>
<evidence type="ECO:0000256" key="8">
    <source>
        <dbReference type="PROSITE-ProRule" id="PRU00124"/>
    </source>
</evidence>
<evidence type="ECO:0000256" key="3">
    <source>
        <dbReference type="ARBA" id="ARBA00022737"/>
    </source>
</evidence>
<dbReference type="Proteomes" id="UP000663829">
    <property type="component" value="Unassembled WGS sequence"/>
</dbReference>
<evidence type="ECO:0000313" key="15">
    <source>
        <dbReference type="EMBL" id="CAF4233545.1"/>
    </source>
</evidence>
<dbReference type="InterPro" id="IPR017452">
    <property type="entry name" value="GPCR_Rhodpsn_7TM"/>
</dbReference>
<feature type="transmembrane region" description="Helical" evidence="10">
    <location>
        <begin position="908"/>
        <end position="932"/>
    </location>
</feature>
<dbReference type="PROSITE" id="PS01186">
    <property type="entry name" value="EGF_2"/>
    <property type="match status" value="2"/>
</dbReference>
<evidence type="ECO:0000256" key="1">
    <source>
        <dbReference type="ARBA" id="ARBA00004167"/>
    </source>
</evidence>
<feature type="disulfide bond" evidence="8">
    <location>
        <begin position="297"/>
        <end position="312"/>
    </location>
</feature>
<dbReference type="InterPro" id="IPR050685">
    <property type="entry name" value="LDLR"/>
</dbReference>
<dbReference type="GO" id="GO:0016192">
    <property type="term" value="P:vesicle-mediated transport"/>
    <property type="evidence" value="ECO:0007669"/>
    <property type="project" value="UniProtKB-ARBA"/>
</dbReference>
<feature type="domain" description="EGF-like" evidence="11">
    <location>
        <begin position="527"/>
        <end position="564"/>
    </location>
</feature>
<dbReference type="EMBL" id="CAJOBC010068223">
    <property type="protein sequence ID" value="CAF4233545.1"/>
    <property type="molecule type" value="Genomic_DNA"/>
</dbReference>
<feature type="transmembrane region" description="Helical" evidence="10">
    <location>
        <begin position="1130"/>
        <end position="1151"/>
    </location>
</feature>
<feature type="domain" description="EGF-like" evidence="11">
    <location>
        <begin position="799"/>
        <end position="840"/>
    </location>
</feature>
<evidence type="ECO:0000259" key="11">
    <source>
        <dbReference type="PROSITE" id="PS50026"/>
    </source>
</evidence>
<evidence type="ECO:0000256" key="7">
    <source>
        <dbReference type="PROSITE-ProRule" id="PRU00076"/>
    </source>
</evidence>
<feature type="transmembrane region" description="Helical" evidence="10">
    <location>
        <begin position="1097"/>
        <end position="1118"/>
    </location>
</feature>
<keyword evidence="16" id="KW-1185">Reference proteome</keyword>
<feature type="disulfide bond" evidence="8">
    <location>
        <begin position="255"/>
        <end position="270"/>
    </location>
</feature>
<accession>A0A815HS84</accession>
<feature type="transmembrane region" description="Helical" evidence="10">
    <location>
        <begin position="965"/>
        <end position="982"/>
    </location>
</feature>
<dbReference type="Gene3D" id="4.10.400.10">
    <property type="entry name" value="Low-density Lipoprotein Receptor"/>
    <property type="match status" value="2"/>
</dbReference>
<evidence type="ECO:0000256" key="9">
    <source>
        <dbReference type="PROSITE-ProRule" id="PRU00196"/>
    </source>
</evidence>
<dbReference type="Pfam" id="PF00008">
    <property type="entry name" value="EGF"/>
    <property type="match status" value="1"/>
</dbReference>
<keyword evidence="3" id="KW-0677">Repeat</keyword>
<protein>
    <recommendedName>
        <fullName evidence="17">EGF-like domain-containing protein</fullName>
    </recommendedName>
</protein>
<evidence type="ECO:0000313" key="14">
    <source>
        <dbReference type="EMBL" id="CAF1357905.1"/>
    </source>
</evidence>
<dbReference type="InterPro" id="IPR002172">
    <property type="entry name" value="LDrepeatLR_classA_rpt"/>
</dbReference>
<keyword evidence="6 9" id="KW-1015">Disulfide bond</keyword>
<dbReference type="OrthoDB" id="10020456at2759"/>
<evidence type="ECO:0008006" key="17">
    <source>
        <dbReference type="Google" id="ProtNLM"/>
    </source>
</evidence>
<proteinExistence type="predicted"/>
<feature type="disulfide bond" evidence="9">
    <location>
        <begin position="181"/>
        <end position="242"/>
    </location>
</feature>
<feature type="disulfide bond" evidence="7">
    <location>
        <begin position="554"/>
        <end position="563"/>
    </location>
</feature>
<keyword evidence="2 10" id="KW-0812">Transmembrane</keyword>
<feature type="domain" description="EGF-like" evidence="11">
    <location>
        <begin position="602"/>
        <end position="641"/>
    </location>
</feature>
<evidence type="ECO:0000259" key="12">
    <source>
        <dbReference type="PROSITE" id="PS50262"/>
    </source>
</evidence>
<reference evidence="14" key="1">
    <citation type="submission" date="2021-02" db="EMBL/GenBank/DDBJ databases">
        <authorList>
            <person name="Nowell W R."/>
        </authorList>
    </citation>
    <scope>NUCLEOTIDE SEQUENCE</scope>
</reference>
<evidence type="ECO:0000256" key="6">
    <source>
        <dbReference type="ARBA" id="ARBA00023157"/>
    </source>
</evidence>
<dbReference type="PROSITE" id="PS50287">
    <property type="entry name" value="SRCR_2"/>
    <property type="match status" value="1"/>
</dbReference>
<dbReference type="PANTHER" id="PTHR24270">
    <property type="entry name" value="LOW-DENSITY LIPOPROTEIN RECEPTOR-RELATED"/>
    <property type="match status" value="1"/>
</dbReference>
<gene>
    <name evidence="14" type="ORF">GPM918_LOCUS31231</name>
    <name evidence="15" type="ORF">SRO942_LOCUS31867</name>
</gene>
<evidence type="ECO:0000256" key="4">
    <source>
        <dbReference type="ARBA" id="ARBA00022989"/>
    </source>
</evidence>
<comment type="caution">
    <text evidence="14">The sequence shown here is derived from an EMBL/GenBank/DDBJ whole genome shotgun (WGS) entry which is preliminary data.</text>
</comment>
<feature type="domain" description="G-protein coupled receptors family 1 profile" evidence="12">
    <location>
        <begin position="888"/>
        <end position="1149"/>
    </location>
</feature>
<feature type="disulfide bond" evidence="7">
    <location>
        <begin position="830"/>
        <end position="839"/>
    </location>
</feature>
<keyword evidence="4 10" id="KW-1133">Transmembrane helix</keyword>
<dbReference type="SMART" id="SM00181">
    <property type="entry name" value="EGF"/>
    <property type="match status" value="3"/>
</dbReference>
<dbReference type="InterPro" id="IPR036055">
    <property type="entry name" value="LDL_receptor-like_sf"/>
</dbReference>
<dbReference type="EMBL" id="CAJNOQ010015252">
    <property type="protein sequence ID" value="CAF1357905.1"/>
    <property type="molecule type" value="Genomic_DNA"/>
</dbReference>
<organism evidence="14 16">
    <name type="scientific">Didymodactylos carnosus</name>
    <dbReference type="NCBI Taxonomy" id="1234261"/>
    <lineage>
        <taxon>Eukaryota</taxon>
        <taxon>Metazoa</taxon>
        <taxon>Spiralia</taxon>
        <taxon>Gnathifera</taxon>
        <taxon>Rotifera</taxon>
        <taxon>Eurotatoria</taxon>
        <taxon>Bdelloidea</taxon>
        <taxon>Philodinida</taxon>
        <taxon>Philodinidae</taxon>
        <taxon>Didymodactylos</taxon>
    </lineage>
</organism>
<evidence type="ECO:0000256" key="10">
    <source>
        <dbReference type="SAM" id="Phobius"/>
    </source>
</evidence>
<feature type="disulfide bond" evidence="7">
    <location>
        <begin position="531"/>
        <end position="541"/>
    </location>
</feature>
<dbReference type="PROSITE" id="PS50026">
    <property type="entry name" value="EGF_3"/>
    <property type="match status" value="3"/>
</dbReference>
<dbReference type="Proteomes" id="UP000681722">
    <property type="component" value="Unassembled WGS sequence"/>
</dbReference>
<dbReference type="InterPro" id="IPR000742">
    <property type="entry name" value="EGF"/>
</dbReference>
<dbReference type="PROSITE" id="PS50262">
    <property type="entry name" value="G_PROTEIN_RECEP_F1_2"/>
    <property type="match status" value="1"/>
</dbReference>